<organism evidence="2">
    <name type="scientific">Anopheles sinensis</name>
    <name type="common">Mosquito</name>
    <dbReference type="NCBI Taxonomy" id="74873"/>
    <lineage>
        <taxon>Eukaryota</taxon>
        <taxon>Metazoa</taxon>
        <taxon>Ecdysozoa</taxon>
        <taxon>Arthropoda</taxon>
        <taxon>Hexapoda</taxon>
        <taxon>Insecta</taxon>
        <taxon>Pterygota</taxon>
        <taxon>Neoptera</taxon>
        <taxon>Endopterygota</taxon>
        <taxon>Diptera</taxon>
        <taxon>Nematocera</taxon>
        <taxon>Culicoidea</taxon>
        <taxon>Culicidae</taxon>
        <taxon>Anophelinae</taxon>
        <taxon>Anopheles</taxon>
    </lineage>
</organism>
<evidence type="ECO:0000313" key="3">
    <source>
        <dbReference type="EnsemblMetazoa" id="ASIC011247-PA"/>
    </source>
</evidence>
<dbReference type="EMBL" id="KE525254">
    <property type="protein sequence ID" value="KFB43441.1"/>
    <property type="molecule type" value="Genomic_DNA"/>
</dbReference>
<dbReference type="EMBL" id="ATLV01018913">
    <property type="status" value="NOT_ANNOTATED_CDS"/>
    <property type="molecule type" value="Genomic_DNA"/>
</dbReference>
<feature type="region of interest" description="Disordered" evidence="1">
    <location>
        <begin position="1"/>
        <end position="30"/>
    </location>
</feature>
<proteinExistence type="predicted"/>
<keyword evidence="4" id="KW-1185">Reference proteome</keyword>
<reference evidence="2 4" key="1">
    <citation type="journal article" date="2014" name="BMC Genomics">
        <title>Genome sequence of Anopheles sinensis provides insight into genetics basis of mosquito competence for malaria parasites.</title>
        <authorList>
            <person name="Zhou D."/>
            <person name="Zhang D."/>
            <person name="Ding G."/>
            <person name="Shi L."/>
            <person name="Hou Q."/>
            <person name="Ye Y."/>
            <person name="Xu Y."/>
            <person name="Zhou H."/>
            <person name="Xiong C."/>
            <person name="Li S."/>
            <person name="Yu J."/>
            <person name="Hong S."/>
            <person name="Yu X."/>
            <person name="Zou P."/>
            <person name="Chen C."/>
            <person name="Chang X."/>
            <person name="Wang W."/>
            <person name="Lv Y."/>
            <person name="Sun Y."/>
            <person name="Ma L."/>
            <person name="Shen B."/>
            <person name="Zhu C."/>
        </authorList>
    </citation>
    <scope>NUCLEOTIDE SEQUENCE [LARGE SCALE GENOMIC DNA]</scope>
</reference>
<protein>
    <submittedName>
        <fullName evidence="2 3">General secretion pathway protein I</fullName>
    </submittedName>
</protein>
<feature type="compositionally biased region" description="Polar residues" evidence="1">
    <location>
        <begin position="1"/>
        <end position="13"/>
    </location>
</feature>
<name>A0A084VZP7_ANOSI</name>
<feature type="compositionally biased region" description="Basic residues" evidence="1">
    <location>
        <begin position="14"/>
        <end position="30"/>
    </location>
</feature>
<gene>
    <name evidence="2" type="ORF">ZHAS_00011247</name>
</gene>
<accession>A0A084VZP7</accession>
<dbReference type="EnsemblMetazoa" id="ASIC011247-RA">
    <property type="protein sequence ID" value="ASIC011247-PA"/>
    <property type="gene ID" value="ASIC011247"/>
</dbReference>
<dbReference type="AlphaFoldDB" id="A0A084VZP7"/>
<dbReference type="Proteomes" id="UP000030765">
    <property type="component" value="Unassembled WGS sequence"/>
</dbReference>
<reference evidence="3" key="2">
    <citation type="submission" date="2020-05" db="UniProtKB">
        <authorList>
            <consortium name="EnsemblMetazoa"/>
        </authorList>
    </citation>
    <scope>IDENTIFICATION</scope>
</reference>
<sequence>MEIANGTLTQPHTFSHKSRQAKRTDHRRRGRLAAVRGSLAMLEAVLGEEPDDGVREDRMGCRGCGWMRRATCTQSAPGLERIQAA</sequence>
<dbReference type="VEuPathDB" id="VectorBase:ASIC011247"/>
<evidence type="ECO:0000313" key="2">
    <source>
        <dbReference type="EMBL" id="KFB43441.1"/>
    </source>
</evidence>
<evidence type="ECO:0000313" key="4">
    <source>
        <dbReference type="Proteomes" id="UP000030765"/>
    </source>
</evidence>
<evidence type="ECO:0000256" key="1">
    <source>
        <dbReference type="SAM" id="MobiDB-lite"/>
    </source>
</evidence>